<sequence>MPKVLYSPAPSAFLAYEAIQIEQHDWSKVLFSLYKAEPCYTYENPQYGEQLAALIDVLANFVLKNVANPEVGRIREEVEILKKELKDTSYVSENAQVQKAYYLSYKKNLETIFFLIRDWEELKKRQFIMALGERVMVCATGAHTQLAEIVFELTQKPTLISWLAELRKNIVHEFAEEWIAKHKIRDGSSIHVHYFCNRYGETLGWNIPGSNEISGYSDERFKPQGLNHQTQNQLKDYFEKNYNYQTILNNIVVNFNSLLSPYYPIPLTPDLDKSICSILEPFTEHGILSMSDVYSYDEEDGESVWRIRPDFKTNLPKYVKTLLIKEKIITSNVPMIVNQEMIPLLEEEIERLKLKYQGKDNRIQVLENTLSFLINTITKEETTEYESEIAKHIQELYIHSGLDKYNSLQRIGLVLLNALMILPLGICGAFKYAATGSFFFSHHGKTQDLINSIYREVSLHVK</sequence>
<keyword evidence="2" id="KW-0812">Transmembrane</keyword>
<name>A0A0W0VEV7_9GAMM</name>
<keyword evidence="2" id="KW-0472">Membrane</keyword>
<dbReference type="RefSeq" id="WP_126320077.1">
    <property type="nucleotide sequence ID" value="NZ_CAAAIC010000011.1"/>
</dbReference>
<evidence type="ECO:0000256" key="2">
    <source>
        <dbReference type="SAM" id="Phobius"/>
    </source>
</evidence>
<feature type="transmembrane region" description="Helical" evidence="2">
    <location>
        <begin position="411"/>
        <end position="433"/>
    </location>
</feature>
<dbReference type="PATRIC" id="fig|456.5.peg.314"/>
<proteinExistence type="predicted"/>
<organism evidence="3 4">
    <name type="scientific">Legionella jordanis</name>
    <dbReference type="NCBI Taxonomy" id="456"/>
    <lineage>
        <taxon>Bacteria</taxon>
        <taxon>Pseudomonadati</taxon>
        <taxon>Pseudomonadota</taxon>
        <taxon>Gammaproteobacteria</taxon>
        <taxon>Legionellales</taxon>
        <taxon>Legionellaceae</taxon>
        <taxon>Legionella</taxon>
    </lineage>
</organism>
<protein>
    <submittedName>
        <fullName evidence="3">Uncharacterized protein</fullName>
    </submittedName>
</protein>
<gene>
    <name evidence="3" type="ORF">Ljor_0296</name>
</gene>
<keyword evidence="4" id="KW-1185">Reference proteome</keyword>
<reference evidence="3 4" key="1">
    <citation type="submission" date="2015-11" db="EMBL/GenBank/DDBJ databases">
        <title>Genomic analysis of 38 Legionella species identifies large and diverse effector repertoires.</title>
        <authorList>
            <person name="Burstein D."/>
            <person name="Amaro F."/>
            <person name="Zusman T."/>
            <person name="Lifshitz Z."/>
            <person name="Cohen O."/>
            <person name="Gilbert J.A."/>
            <person name="Pupko T."/>
            <person name="Shuman H.A."/>
            <person name="Segal G."/>
        </authorList>
    </citation>
    <scope>NUCLEOTIDE SEQUENCE [LARGE SCALE GENOMIC DNA]</scope>
    <source>
        <strain evidence="3 4">BL-540</strain>
    </source>
</reference>
<dbReference type="STRING" id="456.Ljor_0296"/>
<feature type="coiled-coil region" evidence="1">
    <location>
        <begin position="342"/>
        <end position="369"/>
    </location>
</feature>
<dbReference type="Proteomes" id="UP000055035">
    <property type="component" value="Unassembled WGS sequence"/>
</dbReference>
<evidence type="ECO:0000313" key="3">
    <source>
        <dbReference type="EMBL" id="KTD18632.1"/>
    </source>
</evidence>
<evidence type="ECO:0000256" key="1">
    <source>
        <dbReference type="SAM" id="Coils"/>
    </source>
</evidence>
<accession>A0A0W0VEV7</accession>
<dbReference type="OrthoDB" id="9948507at2"/>
<keyword evidence="1" id="KW-0175">Coiled coil</keyword>
<evidence type="ECO:0000313" key="4">
    <source>
        <dbReference type="Proteomes" id="UP000055035"/>
    </source>
</evidence>
<comment type="caution">
    <text evidence="3">The sequence shown here is derived from an EMBL/GenBank/DDBJ whole genome shotgun (WGS) entry which is preliminary data.</text>
</comment>
<dbReference type="AlphaFoldDB" id="A0A0W0VEV7"/>
<keyword evidence="2" id="KW-1133">Transmembrane helix</keyword>
<dbReference type="EMBL" id="LNYJ01000004">
    <property type="protein sequence ID" value="KTD18632.1"/>
    <property type="molecule type" value="Genomic_DNA"/>
</dbReference>